<proteinExistence type="predicted"/>
<dbReference type="PATRIC" id="fig|1339316.3.peg.5337"/>
<dbReference type="AlphaFoldDB" id="A0A015UXH4"/>
<reference evidence="1 2" key="1">
    <citation type="submission" date="2014-02" db="EMBL/GenBank/DDBJ databases">
        <authorList>
            <person name="Sears C."/>
            <person name="Carroll K."/>
            <person name="Sack B.R."/>
            <person name="Qadri F."/>
            <person name="Myers L.L."/>
            <person name="Chung G.-T."/>
            <person name="Escheverria P."/>
            <person name="Fraser C.M."/>
            <person name="Sadzewicz L."/>
            <person name="Shefchek K.A."/>
            <person name="Tallon L."/>
            <person name="Das S.P."/>
            <person name="Daugherty S."/>
            <person name="Mongodin E.F."/>
        </authorList>
    </citation>
    <scope>NUCLEOTIDE SEQUENCE [LARGE SCALE GENOMIC DNA]</scope>
    <source>
        <strain evidence="2">3998T(B)3</strain>
    </source>
</reference>
<name>A0A015UXH4_BACFG</name>
<dbReference type="InterPro" id="IPR042278">
    <property type="entry name" value="Mfa-like_1_N"/>
</dbReference>
<sequence>MNMDIKKNLYRRFGNRSLPVLFSVLLFASCQEDLQTSVHTGPGIRFSVSDGADWRATRAEDSSTEETAPRDSLLGVLPLQAADGGEGLYLHASVSDRIGTTAPKERSDSLQTRGLLVGSDNFHDSFGVMASVYTGSWNEDSCLPDYMYNVKVTQASQWTTSYYWPGSGQNIRFFAYAPYYQDLRDDESILRVSDKTVSGTPSIEYTVGDQTLFHDDLLVAASGEMPGNSSSTVPLTFKHALTAINFVTGDDITPGRITFCELKGVYASGTYHYASDSWDNQNTKRDYGFWGGEILDGSADQPLTNSFDNWWFFLIPQTLPEDATLEVGFIDDLTGTERTLTASIAGQVWPMGKTVTYRISTSSISVIPTFEVTQPEPLLYNERNTDFSITSYITVSREGEETKTIPLAWTAEFVEEDGSGGYRTIQRPDWIMAFQESGMGGTQSTKLYFAVKEQQGVTSNSHDEALKKTPPVSGVYDLCTKGGTTPINSANCYIINAPGKYSLHLWYGNSMKDGKMNESAYTSKASGQKVLKNFVDHNDQEIRHPAIYYMKGIKDALLIWQDEPGLVTNVKLQDDDVLLFEVPQATIKQGNAIVAVRDLAGDIVWSWHIWVTDYVPGLEPTVEEHYDVTKTQRDKTVTNANGVSYTVMGLNLGWCYGDIIKYEPRSVKVRYRQSETGITKIITYTQYGEEITLDGDNPFFQHGRKDPMLAGVRDISGTISDKPCYSESNHRFNQEGVGSGKVPIGTTIQHPHIFYNYGTSQPQHWCTLSYSNLWSMENVRTDLNDEPVVKTIYDPSPVGYCLPSSNVFSGFVYGGSSATDAFGSKFNSPYLSDTDFTNNFGWEFYCKPMTGEGLYDTSGGVIFFPASGARNSSDASVSDVGIMGRYWGCHSSSDAQGRSLRLQRANIGLAFGTYLFSGLSVRPVRE</sequence>
<dbReference type="Gene3D" id="2.60.40.2620">
    <property type="entry name" value="Fimbrillin-like"/>
    <property type="match status" value="1"/>
</dbReference>
<organism evidence="1 2">
    <name type="scientific">Bacteroides fragilis str. 3998T(B)3</name>
    <dbReference type="NCBI Taxonomy" id="1339316"/>
    <lineage>
        <taxon>Bacteria</taxon>
        <taxon>Pseudomonadati</taxon>
        <taxon>Bacteroidota</taxon>
        <taxon>Bacteroidia</taxon>
        <taxon>Bacteroidales</taxon>
        <taxon>Bacteroidaceae</taxon>
        <taxon>Bacteroides</taxon>
    </lineage>
</organism>
<gene>
    <name evidence="1" type="ORF">M125_5676</name>
</gene>
<dbReference type="Pfam" id="PF13149">
    <property type="entry name" value="Mfa_like_1"/>
    <property type="match status" value="1"/>
</dbReference>
<comment type="caution">
    <text evidence="1">The sequence shown here is derived from an EMBL/GenBank/DDBJ whole genome shotgun (WGS) entry which is preliminary data.</text>
</comment>
<accession>A0A015UXH4</accession>
<dbReference type="Proteomes" id="UP000020773">
    <property type="component" value="Unassembled WGS sequence"/>
</dbReference>
<dbReference type="InterPro" id="IPR025049">
    <property type="entry name" value="Mfa-like_1"/>
</dbReference>
<dbReference type="CDD" id="cd13120">
    <property type="entry name" value="BF2867_like_N"/>
    <property type="match status" value="1"/>
</dbReference>
<evidence type="ECO:0008006" key="3">
    <source>
        <dbReference type="Google" id="ProtNLM"/>
    </source>
</evidence>
<protein>
    <recommendedName>
        <fullName evidence="3">Fimbrillin family protein</fullName>
    </recommendedName>
</protein>
<dbReference type="EMBL" id="JGDB01000392">
    <property type="protein sequence ID" value="EXY87706.1"/>
    <property type="molecule type" value="Genomic_DNA"/>
</dbReference>
<evidence type="ECO:0000313" key="2">
    <source>
        <dbReference type="Proteomes" id="UP000020773"/>
    </source>
</evidence>
<dbReference type="PROSITE" id="PS51257">
    <property type="entry name" value="PROKAR_LIPOPROTEIN"/>
    <property type="match status" value="1"/>
</dbReference>
<evidence type="ECO:0000313" key="1">
    <source>
        <dbReference type="EMBL" id="EXY87706.1"/>
    </source>
</evidence>